<reference evidence="8" key="1">
    <citation type="submission" date="2018-03" db="EMBL/GenBank/DDBJ databases">
        <authorList>
            <person name="Guldener U."/>
        </authorList>
    </citation>
    <scope>NUCLEOTIDE SEQUENCE</scope>
</reference>
<dbReference type="InterPro" id="IPR011990">
    <property type="entry name" value="TPR-like_helical_dom_sf"/>
</dbReference>
<keyword evidence="9" id="KW-1185">Reference proteome</keyword>
<evidence type="ECO:0000256" key="4">
    <source>
        <dbReference type="ARBA" id="ARBA00022737"/>
    </source>
</evidence>
<evidence type="ECO:0000259" key="7">
    <source>
        <dbReference type="Pfam" id="PF08640"/>
    </source>
</evidence>
<evidence type="ECO:0000256" key="3">
    <source>
        <dbReference type="ARBA" id="ARBA00022552"/>
    </source>
</evidence>
<evidence type="ECO:0000256" key="1">
    <source>
        <dbReference type="ARBA" id="ARBA00004604"/>
    </source>
</evidence>
<dbReference type="PANTHER" id="PTHR23271:SF1">
    <property type="entry name" value="U3 SMALL NUCLEOLAR RNA-ASSOCIATED PROTEIN 6 HOMOLOG"/>
    <property type="match status" value="1"/>
</dbReference>
<organism evidence="8 9">
    <name type="scientific">Cephalotrichum gorgonifer</name>
    <dbReference type="NCBI Taxonomy" id="2041049"/>
    <lineage>
        <taxon>Eukaryota</taxon>
        <taxon>Fungi</taxon>
        <taxon>Dikarya</taxon>
        <taxon>Ascomycota</taxon>
        <taxon>Pezizomycotina</taxon>
        <taxon>Sordariomycetes</taxon>
        <taxon>Hypocreomycetidae</taxon>
        <taxon>Microascales</taxon>
        <taxon>Microascaceae</taxon>
        <taxon>Cephalotrichum</taxon>
    </lineage>
</organism>
<proteinExistence type="inferred from homology"/>
<feature type="region of interest" description="Disordered" evidence="6">
    <location>
        <begin position="196"/>
        <end position="241"/>
    </location>
</feature>
<evidence type="ECO:0000256" key="5">
    <source>
        <dbReference type="ARBA" id="ARBA00023242"/>
    </source>
</evidence>
<comment type="subcellular location">
    <subcellularLocation>
        <location evidence="1">Nucleus</location>
        <location evidence="1">Nucleolus</location>
    </subcellularLocation>
</comment>
<dbReference type="InterPro" id="IPR013949">
    <property type="entry name" value="Utp6"/>
</dbReference>
<dbReference type="AlphaFoldDB" id="A0AAE8MU38"/>
<dbReference type="GO" id="GO:0032040">
    <property type="term" value="C:small-subunit processome"/>
    <property type="evidence" value="ECO:0007669"/>
    <property type="project" value="TreeGrafter"/>
</dbReference>
<evidence type="ECO:0000313" key="8">
    <source>
        <dbReference type="EMBL" id="SPN99185.1"/>
    </source>
</evidence>
<feature type="domain" description="U3 small nucleolar RNA-associated protein 6 N-terminal" evidence="7">
    <location>
        <begin position="12"/>
        <end position="85"/>
    </location>
</feature>
<dbReference type="InterPro" id="IPR055347">
    <property type="entry name" value="UTP6_N"/>
</dbReference>
<dbReference type="PANTHER" id="PTHR23271">
    <property type="entry name" value="HEPATOCELLULAR CARCINOMA-ASSOCIATED ANTIGEN 66"/>
    <property type="match status" value="1"/>
</dbReference>
<dbReference type="SMART" id="SM00386">
    <property type="entry name" value="HAT"/>
    <property type="match status" value="2"/>
</dbReference>
<dbReference type="Proteomes" id="UP001187682">
    <property type="component" value="Unassembled WGS sequence"/>
</dbReference>
<evidence type="ECO:0000313" key="9">
    <source>
        <dbReference type="Proteomes" id="UP001187682"/>
    </source>
</evidence>
<name>A0AAE8MU38_9PEZI</name>
<gene>
    <name evidence="8" type="ORF">DNG_02222</name>
</gene>
<dbReference type="Pfam" id="PF08640">
    <property type="entry name" value="U3_assoc_6"/>
    <property type="match status" value="1"/>
</dbReference>
<comment type="caution">
    <text evidence="8">The sequence shown here is derived from an EMBL/GenBank/DDBJ whole genome shotgun (WGS) entry which is preliminary data.</text>
</comment>
<comment type="similarity">
    <text evidence="2">Belongs to the UTP6 family.</text>
</comment>
<keyword evidence="3" id="KW-0698">rRNA processing</keyword>
<accession>A0AAE8MU38</accession>
<sequence>MSGVAEKARFYLERSVPQLREWEEKEIFTKDELRNIVQKRNDFEHRVLSQGNSPADFSDYAKWEQSLDALRLKRCARLHLRNLSSAHASQGRVLQIYDRGVERYPFARDLWLEYLGYMNRVKASKRWRRVMTRALRFMPRDGGLWVMAARRSSTNGDMAGARSLFMRGCRFCVDEGTVWVEYVRCEMEWLQKMDAKKGGGAKAGSQEAARDDEDDEDEIRLGGSDSEDEDEDGVIARDPDAVGRGSSIKPKKVFSAETKTQLKHNPALDGAIPMAIFDISRKQPFFSAAVAERFFDVVAEFASSVRAAPKILQHILDAMQEAYPGSAEAGFCFVRQPVAGASPFTPEFPRGLREVYARLQPTVEASVEKDALRENLVVWVEGILKLEGLDEAIVTVLEHMKGLASAG</sequence>
<evidence type="ECO:0000256" key="6">
    <source>
        <dbReference type="SAM" id="MobiDB-lite"/>
    </source>
</evidence>
<dbReference type="SUPFAM" id="SSF48452">
    <property type="entry name" value="TPR-like"/>
    <property type="match status" value="1"/>
</dbReference>
<dbReference type="EMBL" id="ONZQ02000002">
    <property type="protein sequence ID" value="SPN99185.1"/>
    <property type="molecule type" value="Genomic_DNA"/>
</dbReference>
<keyword evidence="4" id="KW-0677">Repeat</keyword>
<keyword evidence="5" id="KW-0539">Nucleus</keyword>
<protein>
    <submittedName>
        <fullName evidence="8">Related to UTP6 - U3 snoRNP protein</fullName>
    </submittedName>
</protein>
<dbReference type="GO" id="GO:0034388">
    <property type="term" value="C:Pwp2p-containing subcomplex of 90S preribosome"/>
    <property type="evidence" value="ECO:0007669"/>
    <property type="project" value="TreeGrafter"/>
</dbReference>
<dbReference type="GO" id="GO:0000462">
    <property type="term" value="P:maturation of SSU-rRNA from tricistronic rRNA transcript (SSU-rRNA, 5.8S rRNA, LSU-rRNA)"/>
    <property type="evidence" value="ECO:0007669"/>
    <property type="project" value="InterPro"/>
</dbReference>
<dbReference type="Gene3D" id="1.25.40.10">
    <property type="entry name" value="Tetratricopeptide repeat domain"/>
    <property type="match status" value="1"/>
</dbReference>
<dbReference type="GO" id="GO:0030515">
    <property type="term" value="F:snoRNA binding"/>
    <property type="evidence" value="ECO:0007669"/>
    <property type="project" value="InterPro"/>
</dbReference>
<dbReference type="InterPro" id="IPR003107">
    <property type="entry name" value="HAT"/>
</dbReference>
<evidence type="ECO:0000256" key="2">
    <source>
        <dbReference type="ARBA" id="ARBA00010734"/>
    </source>
</evidence>